<evidence type="ECO:0000256" key="4">
    <source>
        <dbReference type="ARBA" id="ARBA00005225"/>
    </source>
</evidence>
<dbReference type="OrthoDB" id="9804707at2"/>
<evidence type="ECO:0000256" key="7">
    <source>
        <dbReference type="ARBA" id="ARBA00022490"/>
    </source>
</evidence>
<evidence type="ECO:0000313" key="17">
    <source>
        <dbReference type="EMBL" id="MBP1839205.1"/>
    </source>
</evidence>
<proteinExistence type="inferred from homology"/>
<dbReference type="Proteomes" id="UP001231587">
    <property type="component" value="Unassembled WGS sequence"/>
</dbReference>
<organism evidence="17 19">
    <name type="scientific">Formosa algae</name>
    <dbReference type="NCBI Taxonomy" id="225843"/>
    <lineage>
        <taxon>Bacteria</taxon>
        <taxon>Pseudomonadati</taxon>
        <taxon>Bacteroidota</taxon>
        <taxon>Flavobacteriia</taxon>
        <taxon>Flavobacteriales</taxon>
        <taxon>Flavobacteriaceae</taxon>
        <taxon>Formosa</taxon>
    </lineage>
</organism>
<evidence type="ECO:0000256" key="11">
    <source>
        <dbReference type="ARBA" id="ARBA00022840"/>
    </source>
</evidence>
<feature type="binding site" evidence="16">
    <location>
        <begin position="94"/>
        <end position="97"/>
    </location>
    <ligand>
        <name>substrate</name>
    </ligand>
</feature>
<keyword evidence="13 16" id="KW-0173">Coenzyme A biosynthesis</keyword>
<dbReference type="PANTHER" id="PTHR34265">
    <property type="entry name" value="TYPE III PANTOTHENATE KINASE"/>
    <property type="match status" value="1"/>
</dbReference>
<dbReference type="EC" id="2.7.1.33" evidence="6 16"/>
<comment type="similarity">
    <text evidence="14 16">Belongs to the type III pantothenate kinase family.</text>
</comment>
<comment type="caution">
    <text evidence="17">The sequence shown here is derived from an EMBL/GenBank/DDBJ whole genome shotgun (WGS) entry which is preliminary data.</text>
</comment>
<dbReference type="RefSeq" id="WP_057782394.1">
    <property type="nucleotide sequence ID" value="NZ_JAGGJQ010000002.1"/>
</dbReference>
<dbReference type="GO" id="GO:0015937">
    <property type="term" value="P:coenzyme A biosynthetic process"/>
    <property type="evidence" value="ECO:0007669"/>
    <property type="project" value="UniProtKB-UniRule"/>
</dbReference>
<feature type="active site" description="Proton acceptor" evidence="16">
    <location>
        <position position="96"/>
    </location>
</feature>
<dbReference type="Gene3D" id="3.30.420.40">
    <property type="match status" value="2"/>
</dbReference>
<dbReference type="Pfam" id="PF03309">
    <property type="entry name" value="Pan_kinase"/>
    <property type="match status" value="1"/>
</dbReference>
<keyword evidence="10 16" id="KW-0418">Kinase</keyword>
<comment type="catalytic activity">
    <reaction evidence="1 16">
        <text>(R)-pantothenate + ATP = (R)-4'-phosphopantothenate + ADP + H(+)</text>
        <dbReference type="Rhea" id="RHEA:16373"/>
        <dbReference type="ChEBI" id="CHEBI:10986"/>
        <dbReference type="ChEBI" id="CHEBI:15378"/>
        <dbReference type="ChEBI" id="CHEBI:29032"/>
        <dbReference type="ChEBI" id="CHEBI:30616"/>
        <dbReference type="ChEBI" id="CHEBI:456216"/>
        <dbReference type="EC" id="2.7.1.33"/>
    </reaction>
</comment>
<evidence type="ECO:0000313" key="20">
    <source>
        <dbReference type="Proteomes" id="UP001231587"/>
    </source>
</evidence>
<reference evidence="17" key="1">
    <citation type="submission" date="2021-03" db="EMBL/GenBank/DDBJ databases">
        <title>Genomic Encyclopedia of Type Strains, Phase IV (KMG-IV): sequencing the most valuable type-strain genomes for metagenomic binning, comparative biology and taxonomic classification.</title>
        <authorList>
            <person name="Goeker M."/>
        </authorList>
    </citation>
    <scope>NUCLEOTIDE SEQUENCE</scope>
    <source>
        <strain evidence="17">DSM 15523</strain>
        <strain evidence="18 20">DSM 16476</strain>
    </source>
</reference>
<evidence type="ECO:0000256" key="12">
    <source>
        <dbReference type="ARBA" id="ARBA00022958"/>
    </source>
</evidence>
<dbReference type="CDD" id="cd24015">
    <property type="entry name" value="ASKHA_NBD_PanK-III"/>
    <property type="match status" value="1"/>
</dbReference>
<feature type="binding site" evidence="16">
    <location>
        <position position="120"/>
    </location>
    <ligand>
        <name>ATP</name>
        <dbReference type="ChEBI" id="CHEBI:30616"/>
    </ligand>
</feature>
<comment type="subcellular location">
    <subcellularLocation>
        <location evidence="3 16">Cytoplasm</location>
    </subcellularLocation>
</comment>
<dbReference type="NCBIfam" id="NF009853">
    <property type="entry name" value="PRK13320.1-5"/>
    <property type="match status" value="1"/>
</dbReference>
<dbReference type="Proteomes" id="UP001138672">
    <property type="component" value="Unassembled WGS sequence"/>
</dbReference>
<evidence type="ECO:0000256" key="2">
    <source>
        <dbReference type="ARBA" id="ARBA00001958"/>
    </source>
</evidence>
<evidence type="ECO:0000256" key="14">
    <source>
        <dbReference type="ARBA" id="ARBA00038036"/>
    </source>
</evidence>
<dbReference type="HAMAP" id="MF_01274">
    <property type="entry name" value="Pantothen_kinase_3"/>
    <property type="match status" value="1"/>
</dbReference>
<dbReference type="NCBIfam" id="TIGR00671">
    <property type="entry name" value="baf"/>
    <property type="match status" value="1"/>
</dbReference>
<feature type="binding site" evidence="16">
    <location>
        <begin position="6"/>
        <end position="13"/>
    </location>
    <ligand>
        <name>ATP</name>
        <dbReference type="ChEBI" id="CHEBI:30616"/>
    </ligand>
</feature>
<dbReference type="GO" id="GO:0005524">
    <property type="term" value="F:ATP binding"/>
    <property type="evidence" value="ECO:0007669"/>
    <property type="project" value="UniProtKB-UniRule"/>
</dbReference>
<keyword evidence="9 16" id="KW-0547">Nucleotide-binding</keyword>
<keyword evidence="16" id="KW-0479">Metal-binding</keyword>
<evidence type="ECO:0000256" key="6">
    <source>
        <dbReference type="ARBA" id="ARBA00012102"/>
    </source>
</evidence>
<keyword evidence="20" id="KW-1185">Reference proteome</keyword>
<dbReference type="InterPro" id="IPR043129">
    <property type="entry name" value="ATPase_NBD"/>
</dbReference>
<comment type="pathway">
    <text evidence="4 16">Cofactor biosynthesis; coenzyme A biosynthesis; CoA from (R)-pantothenate: step 1/5.</text>
</comment>
<name>A0A9X0YHW2_9FLAO</name>
<evidence type="ECO:0000313" key="19">
    <source>
        <dbReference type="Proteomes" id="UP001138672"/>
    </source>
</evidence>
<dbReference type="GO" id="GO:0046872">
    <property type="term" value="F:metal ion binding"/>
    <property type="evidence" value="ECO:0007669"/>
    <property type="project" value="UniProtKB-KW"/>
</dbReference>
<feature type="binding site" evidence="16">
    <location>
        <position position="172"/>
    </location>
    <ligand>
        <name>substrate</name>
    </ligand>
</feature>
<evidence type="ECO:0000256" key="3">
    <source>
        <dbReference type="ARBA" id="ARBA00004496"/>
    </source>
</evidence>
<evidence type="ECO:0000256" key="10">
    <source>
        <dbReference type="ARBA" id="ARBA00022777"/>
    </source>
</evidence>
<evidence type="ECO:0000313" key="18">
    <source>
        <dbReference type="EMBL" id="MDQ0333982.1"/>
    </source>
</evidence>
<evidence type="ECO:0000256" key="15">
    <source>
        <dbReference type="ARBA" id="ARBA00040883"/>
    </source>
</evidence>
<evidence type="ECO:0000256" key="16">
    <source>
        <dbReference type="HAMAP-Rule" id="MF_01274"/>
    </source>
</evidence>
<evidence type="ECO:0000256" key="13">
    <source>
        <dbReference type="ARBA" id="ARBA00022993"/>
    </source>
</evidence>
<evidence type="ECO:0000256" key="9">
    <source>
        <dbReference type="ARBA" id="ARBA00022741"/>
    </source>
</evidence>
<dbReference type="GO" id="GO:0005737">
    <property type="term" value="C:cytoplasm"/>
    <property type="evidence" value="ECO:0007669"/>
    <property type="project" value="UniProtKB-SubCell"/>
</dbReference>
<dbReference type="InterPro" id="IPR004619">
    <property type="entry name" value="Type_III_PanK"/>
</dbReference>
<evidence type="ECO:0000256" key="8">
    <source>
        <dbReference type="ARBA" id="ARBA00022679"/>
    </source>
</evidence>
<keyword evidence="7 16" id="KW-0963">Cytoplasm</keyword>
<keyword evidence="11 16" id="KW-0067">ATP-binding</keyword>
<dbReference type="PANTHER" id="PTHR34265:SF1">
    <property type="entry name" value="TYPE III PANTOTHENATE KINASE"/>
    <property type="match status" value="1"/>
</dbReference>
<sequence length="247" mass="27296">MNLIIDVGNSFVKLAVFELDRILDKKIMNAENFLENFKKFIEKHETIAKGIMSSVGNLTQADLLCIKKSCDMLVLNQDTPVPFSNLYATPKSLGIDRIALVCAAVHHYKNKNVLIIDAGTCITYDFVTSEAEYFGGGISPGLYLRYKALNNYTAKLPLLSPEVPKGVVGDSTKASIHSGVVFGILNEIEGNVLRYQDKYEDLTIILTGGDSEFLSKQLKSTIFVNSNFLLEGLNSILQYNLSGQLKN</sequence>
<dbReference type="EMBL" id="JAGGJQ010000002">
    <property type="protein sequence ID" value="MBP1839205.1"/>
    <property type="molecule type" value="Genomic_DNA"/>
</dbReference>
<comment type="cofactor">
    <cofactor evidence="2">
        <name>K(+)</name>
        <dbReference type="ChEBI" id="CHEBI:29103"/>
    </cofactor>
</comment>
<dbReference type="EMBL" id="JAUSUU010000001">
    <property type="protein sequence ID" value="MDQ0333982.1"/>
    <property type="molecule type" value="Genomic_DNA"/>
</dbReference>
<comment type="subunit">
    <text evidence="5 16">Homodimer.</text>
</comment>
<keyword evidence="8 16" id="KW-0808">Transferase</keyword>
<dbReference type="AlphaFoldDB" id="A0A9X0YHW2"/>
<feature type="binding site" evidence="16">
    <location>
        <position position="117"/>
    </location>
    <ligand>
        <name>K(+)</name>
        <dbReference type="ChEBI" id="CHEBI:29103"/>
    </ligand>
</feature>
<comment type="cofactor">
    <cofactor evidence="16">
        <name>NH4(+)</name>
        <dbReference type="ChEBI" id="CHEBI:28938"/>
    </cofactor>
    <cofactor evidence="16">
        <name>K(+)</name>
        <dbReference type="ChEBI" id="CHEBI:29103"/>
    </cofactor>
    <text evidence="16">A monovalent cation. Ammonium or potassium.</text>
</comment>
<dbReference type="GO" id="GO:0004594">
    <property type="term" value="F:pantothenate kinase activity"/>
    <property type="evidence" value="ECO:0007669"/>
    <property type="project" value="UniProtKB-UniRule"/>
</dbReference>
<comment type="function">
    <text evidence="16">Catalyzes the phosphorylation of pantothenate (Pan), the first step in CoA biosynthesis.</text>
</comment>
<evidence type="ECO:0000256" key="5">
    <source>
        <dbReference type="ARBA" id="ARBA00011738"/>
    </source>
</evidence>
<feature type="binding site" evidence="16">
    <location>
        <position position="87"/>
    </location>
    <ligand>
        <name>substrate</name>
    </ligand>
</feature>
<accession>A0A9X0YHW2</accession>
<keyword evidence="12 16" id="KW-0630">Potassium</keyword>
<gene>
    <name evidence="16" type="primary">coaX</name>
    <name evidence="17" type="ORF">J2Z56_001111</name>
    <name evidence="18" type="ORF">J2Z57_000404</name>
</gene>
<evidence type="ECO:0000256" key="1">
    <source>
        <dbReference type="ARBA" id="ARBA00001206"/>
    </source>
</evidence>
<protein>
    <recommendedName>
        <fullName evidence="15 16">Type III pantothenate kinase</fullName>
        <ecNumber evidence="6 16">2.7.1.33</ecNumber>
    </recommendedName>
    <alternativeName>
        <fullName evidence="16">PanK-III</fullName>
    </alternativeName>
    <alternativeName>
        <fullName evidence="16">Pantothenic acid kinase</fullName>
    </alternativeName>
</protein>
<dbReference type="SUPFAM" id="SSF53067">
    <property type="entry name" value="Actin-like ATPase domain"/>
    <property type="match status" value="2"/>
</dbReference>